<sequence length="358" mass="39707">MMDYRKTILIMTDADGAETAKAIKLRLTQADASVAVIVIGVNELQNSIVEAAKNYLWKKDGFTRRRWEAHRLAQAEKALDEIPKGVPKFDATKLKHVKMQNILMRYRPALMLYLTPQELGIGLSARNKLMPECKIIALCPGVVGDLRWIYPGIDGYWVENAGVLTTLANHGVAERQMRVVTFPFGESEEAKERKVGETRPSVLVEVPPADEGAVRPLLNALKGETHRFSIDIAAGEDREAYAYAVEQGFRVCNEGGDVAGLRRNADVVLTRPHGGVLPVLFGADKQIVFYAARGKTEIRAAAFLAKESPLWDGTEKIGRLLEEASRPEVVSERALARQNRYSLRARSDLIESICQLIG</sequence>
<protein>
    <submittedName>
        <fullName evidence="1">Uncharacterized protein</fullName>
    </submittedName>
</protein>
<dbReference type="Proteomes" id="UP000886891">
    <property type="component" value="Unassembled WGS sequence"/>
</dbReference>
<evidence type="ECO:0000313" key="1">
    <source>
        <dbReference type="EMBL" id="HIU99684.1"/>
    </source>
</evidence>
<name>A0A9D1NAZ9_9FIRM</name>
<gene>
    <name evidence="1" type="ORF">IAB14_01055</name>
</gene>
<proteinExistence type="predicted"/>
<reference evidence="1" key="1">
    <citation type="submission" date="2020-10" db="EMBL/GenBank/DDBJ databases">
        <authorList>
            <person name="Gilroy R."/>
        </authorList>
    </citation>
    <scope>NUCLEOTIDE SEQUENCE</scope>
    <source>
        <strain evidence="1">23406</strain>
    </source>
</reference>
<dbReference type="EMBL" id="DVOH01000011">
    <property type="protein sequence ID" value="HIU99684.1"/>
    <property type="molecule type" value="Genomic_DNA"/>
</dbReference>
<evidence type="ECO:0000313" key="2">
    <source>
        <dbReference type="Proteomes" id="UP000886891"/>
    </source>
</evidence>
<comment type="caution">
    <text evidence="1">The sequence shown here is derived from an EMBL/GenBank/DDBJ whole genome shotgun (WGS) entry which is preliminary data.</text>
</comment>
<dbReference type="AlphaFoldDB" id="A0A9D1NAZ9"/>
<organism evidence="1 2">
    <name type="scientific">Candidatus Stercoripulliclostridium merdipullorum</name>
    <dbReference type="NCBI Taxonomy" id="2840952"/>
    <lineage>
        <taxon>Bacteria</taxon>
        <taxon>Bacillati</taxon>
        <taxon>Bacillota</taxon>
        <taxon>Clostridia</taxon>
        <taxon>Eubacteriales</taxon>
        <taxon>Candidatus Stercoripulliclostridium</taxon>
    </lineage>
</organism>
<accession>A0A9D1NAZ9</accession>
<reference evidence="1" key="2">
    <citation type="journal article" date="2021" name="PeerJ">
        <title>Extensive microbial diversity within the chicken gut microbiome revealed by metagenomics and culture.</title>
        <authorList>
            <person name="Gilroy R."/>
            <person name="Ravi A."/>
            <person name="Getino M."/>
            <person name="Pursley I."/>
            <person name="Horton D.L."/>
            <person name="Alikhan N.F."/>
            <person name="Baker D."/>
            <person name="Gharbi K."/>
            <person name="Hall N."/>
            <person name="Watson M."/>
            <person name="Adriaenssens E.M."/>
            <person name="Foster-Nyarko E."/>
            <person name="Jarju S."/>
            <person name="Secka A."/>
            <person name="Antonio M."/>
            <person name="Oren A."/>
            <person name="Chaudhuri R.R."/>
            <person name="La Ragione R."/>
            <person name="Hildebrand F."/>
            <person name="Pallen M.J."/>
        </authorList>
    </citation>
    <scope>NUCLEOTIDE SEQUENCE</scope>
    <source>
        <strain evidence="1">23406</strain>
    </source>
</reference>